<feature type="region of interest" description="Disordered" evidence="1">
    <location>
        <begin position="158"/>
        <end position="179"/>
    </location>
</feature>
<dbReference type="STRING" id="198092.SAMN02745194_03132"/>
<protein>
    <submittedName>
        <fullName evidence="2">Uncharacterized protein</fullName>
    </submittedName>
</protein>
<evidence type="ECO:0000256" key="1">
    <source>
        <dbReference type="SAM" id="MobiDB-lite"/>
    </source>
</evidence>
<gene>
    <name evidence="2" type="ORF">SAMN02745194_03132</name>
</gene>
<sequence length="179" mass="19605">MSATHRAAIRDKVTEILRAGVAEAAGRVFRARTWPLQGGDYPGYLVYGWEEELKRSGGTAQQTYFEARFLLAVEARVSDESTDAEDVEAQLERLTGAARDLVLTSPELTGGDTRMIERFDAVKTTLGIDTRNSELALGRGLVVFEVVWPEVFETARPEPDCGCEESSLAFRPVPASPAP</sequence>
<dbReference type="OrthoDB" id="9837916at2"/>
<dbReference type="RefSeq" id="WP_073136352.1">
    <property type="nucleotide sequence ID" value="NZ_FQZF01000018.1"/>
</dbReference>
<organism evidence="2 3">
    <name type="scientific">Muricoccus roseus</name>
    <dbReference type="NCBI Taxonomy" id="198092"/>
    <lineage>
        <taxon>Bacteria</taxon>
        <taxon>Pseudomonadati</taxon>
        <taxon>Pseudomonadota</taxon>
        <taxon>Alphaproteobacteria</taxon>
        <taxon>Acetobacterales</taxon>
        <taxon>Roseomonadaceae</taxon>
        <taxon>Muricoccus</taxon>
    </lineage>
</organism>
<keyword evidence="3" id="KW-1185">Reference proteome</keyword>
<evidence type="ECO:0000313" key="3">
    <source>
        <dbReference type="Proteomes" id="UP000184387"/>
    </source>
</evidence>
<accession>A0A1M6LD37</accession>
<dbReference type="EMBL" id="FQZF01000018">
    <property type="protein sequence ID" value="SHJ69048.1"/>
    <property type="molecule type" value="Genomic_DNA"/>
</dbReference>
<reference evidence="2 3" key="1">
    <citation type="submission" date="2016-11" db="EMBL/GenBank/DDBJ databases">
        <authorList>
            <person name="Jaros S."/>
            <person name="Januszkiewicz K."/>
            <person name="Wedrychowicz H."/>
        </authorList>
    </citation>
    <scope>NUCLEOTIDE SEQUENCE [LARGE SCALE GENOMIC DNA]</scope>
    <source>
        <strain evidence="2 3">DSM 14916</strain>
    </source>
</reference>
<name>A0A1M6LD37_9PROT</name>
<proteinExistence type="predicted"/>
<dbReference type="AlphaFoldDB" id="A0A1M6LD37"/>
<dbReference type="Proteomes" id="UP000184387">
    <property type="component" value="Unassembled WGS sequence"/>
</dbReference>
<evidence type="ECO:0000313" key="2">
    <source>
        <dbReference type="EMBL" id="SHJ69048.1"/>
    </source>
</evidence>